<reference evidence="2" key="1">
    <citation type="submission" date="2018-01" db="EMBL/GenBank/DDBJ databases">
        <authorList>
            <person name="Clerissi C."/>
        </authorList>
    </citation>
    <scope>NUCLEOTIDE SEQUENCE</scope>
    <source>
        <strain evidence="2">Cupriavidus taiwanensis STM 3521</strain>
    </source>
</reference>
<sequence>MKGSRFACRLHRRGRPVEAGGEGQGDPHRVAFPWSHASYRPDGLASPESFHVKQHSHH</sequence>
<evidence type="ECO:0000313" key="2">
    <source>
        <dbReference type="EMBL" id="SOY68902.1"/>
    </source>
</evidence>
<gene>
    <name evidence="2" type="ORF">CBM2589_A90372</name>
</gene>
<proteinExistence type="predicted"/>
<dbReference type="EMBL" id="OFSP01000039">
    <property type="protein sequence ID" value="SOY68902.1"/>
    <property type="molecule type" value="Genomic_DNA"/>
</dbReference>
<comment type="caution">
    <text evidence="2">The sequence shown here is derived from an EMBL/GenBank/DDBJ whole genome shotgun (WGS) entry which is preliminary data.</text>
</comment>
<protein>
    <submittedName>
        <fullName evidence="2">Uncharacterized protein</fullName>
    </submittedName>
</protein>
<organism evidence="2">
    <name type="scientific">Cupriavidus taiwanensis</name>
    <dbReference type="NCBI Taxonomy" id="164546"/>
    <lineage>
        <taxon>Bacteria</taxon>
        <taxon>Pseudomonadati</taxon>
        <taxon>Pseudomonadota</taxon>
        <taxon>Betaproteobacteria</taxon>
        <taxon>Burkholderiales</taxon>
        <taxon>Burkholderiaceae</taxon>
        <taxon>Cupriavidus</taxon>
    </lineage>
</organism>
<dbReference type="AlphaFoldDB" id="A0A375CFL5"/>
<evidence type="ECO:0000256" key="1">
    <source>
        <dbReference type="SAM" id="MobiDB-lite"/>
    </source>
</evidence>
<feature type="region of interest" description="Disordered" evidence="1">
    <location>
        <begin position="1"/>
        <end position="38"/>
    </location>
</feature>
<accession>A0A375CFL5</accession>
<dbReference type="Proteomes" id="UP000256297">
    <property type="component" value="Chromosome CBM2589_a"/>
</dbReference>
<name>A0A375CFL5_9BURK</name>